<dbReference type="CDD" id="cd02440">
    <property type="entry name" value="AdoMet_MTases"/>
    <property type="match status" value="1"/>
</dbReference>
<proteinExistence type="predicted"/>
<dbReference type="InterPro" id="IPR050508">
    <property type="entry name" value="Methyltransf_Superfamily"/>
</dbReference>
<dbReference type="InterPro" id="IPR029063">
    <property type="entry name" value="SAM-dependent_MTases_sf"/>
</dbReference>
<dbReference type="GO" id="GO:0008757">
    <property type="term" value="F:S-adenosylmethionine-dependent methyltransferase activity"/>
    <property type="evidence" value="ECO:0007669"/>
    <property type="project" value="InterPro"/>
</dbReference>
<dbReference type="Pfam" id="PF08241">
    <property type="entry name" value="Methyltransf_11"/>
    <property type="match status" value="1"/>
</dbReference>
<dbReference type="RefSeq" id="WP_350274857.1">
    <property type="nucleotide sequence ID" value="NZ_CP158165.1"/>
</dbReference>
<dbReference type="AlphaFoldDB" id="A0AAU7T596"/>
<feature type="domain" description="Methyltransferase type 11" evidence="1">
    <location>
        <begin position="63"/>
        <end position="156"/>
    </location>
</feature>
<accession>A0AAU7T596</accession>
<dbReference type="Gene3D" id="3.40.50.150">
    <property type="entry name" value="Vaccinia Virus protein VP39"/>
    <property type="match status" value="1"/>
</dbReference>
<evidence type="ECO:0000259" key="1">
    <source>
        <dbReference type="Pfam" id="PF08241"/>
    </source>
</evidence>
<evidence type="ECO:0000313" key="2">
    <source>
        <dbReference type="EMBL" id="XBV22007.1"/>
    </source>
</evidence>
<name>A0AAU7T596_9ACTN</name>
<protein>
    <submittedName>
        <fullName evidence="2">Methyltransferase domain-containing protein</fullName>
    </submittedName>
</protein>
<dbReference type="GO" id="GO:0032259">
    <property type="term" value="P:methylation"/>
    <property type="evidence" value="ECO:0007669"/>
    <property type="project" value="UniProtKB-KW"/>
</dbReference>
<gene>
    <name evidence="2" type="ORF">ABN611_26005</name>
</gene>
<dbReference type="PANTHER" id="PTHR42912">
    <property type="entry name" value="METHYLTRANSFERASE"/>
    <property type="match status" value="1"/>
</dbReference>
<sequence length="279" mass="29527">MTDVPDGSGLLTRRASFRVAHAAEQSLEQQVFILDVQAKRPAVRTLKSWALDQLAPAAGETAVDVGSGTGEDVVAFARRGARAIGVEPSPALRAEAVRRAADAEVEYVEGHAEALPFEDESVDVLRSERVLQHVDDPAAVVREMARVLRPGGRIVLIDTDWATAIVHPADPDVLARMVDHFLAESANPYSGRRLRGLLAGAGLEIVDETAATMIEPQEGARQGFVGMMVQTSLQAGVITQVEAESFAGALADAADRGGFHLSLTMYAVSAVKPRAASGS</sequence>
<dbReference type="InterPro" id="IPR013216">
    <property type="entry name" value="Methyltransf_11"/>
</dbReference>
<keyword evidence="2" id="KW-0808">Transferase</keyword>
<dbReference type="SUPFAM" id="SSF53335">
    <property type="entry name" value="S-adenosyl-L-methionine-dependent methyltransferases"/>
    <property type="match status" value="1"/>
</dbReference>
<reference evidence="2" key="1">
    <citation type="submission" date="2024-06" db="EMBL/GenBank/DDBJ databases">
        <title>Kribbella sp. strain HUAS MG21 genome sequences.</title>
        <authorList>
            <person name="Mo P."/>
        </authorList>
    </citation>
    <scope>NUCLEOTIDE SEQUENCE</scope>
    <source>
        <strain evidence="2">HUAS MG21</strain>
    </source>
</reference>
<dbReference type="EMBL" id="CP158165">
    <property type="protein sequence ID" value="XBV22007.1"/>
    <property type="molecule type" value="Genomic_DNA"/>
</dbReference>
<keyword evidence="2" id="KW-0489">Methyltransferase</keyword>
<dbReference type="PANTHER" id="PTHR42912:SF93">
    <property type="entry name" value="N6-ADENOSINE-METHYLTRANSFERASE TMT1A"/>
    <property type="match status" value="1"/>
</dbReference>
<organism evidence="2">
    <name type="scientific">Kribbella sp. HUAS MG21</name>
    <dbReference type="NCBI Taxonomy" id="3160966"/>
    <lineage>
        <taxon>Bacteria</taxon>
        <taxon>Bacillati</taxon>
        <taxon>Actinomycetota</taxon>
        <taxon>Actinomycetes</taxon>
        <taxon>Propionibacteriales</taxon>
        <taxon>Kribbellaceae</taxon>
        <taxon>Kribbella</taxon>
    </lineage>
</organism>